<keyword evidence="3" id="KW-0804">Transcription</keyword>
<dbReference type="GO" id="GO:0045892">
    <property type="term" value="P:negative regulation of DNA-templated transcription"/>
    <property type="evidence" value="ECO:0007669"/>
    <property type="project" value="InterPro"/>
</dbReference>
<sequence>MATRKRTDALTRARIVDAAIAVLDADEEAGLTFRALSQALATGPGAIYHHVSGKGELLDAATEAVVTAALDLPGGGAAPREEVHALALGLFDAIDDHPWVAAQLAAQLARTSAHGASLRILEALGRRVMTLGVPREHWFTTTTALLYYVLGAAGQNAAARESSGGDDRAAVLAREADAWESLPAEDFPFLRAVAAQMRDHDDREQFTAGVDLVLAGIAASGARVSGGSAR</sequence>
<keyword evidence="2 4" id="KW-0238">DNA-binding</keyword>
<dbReference type="PANTHER" id="PTHR30055:SF151">
    <property type="entry name" value="TRANSCRIPTIONAL REGULATORY PROTEIN"/>
    <property type="match status" value="1"/>
</dbReference>
<keyword evidence="7" id="KW-1185">Reference proteome</keyword>
<protein>
    <submittedName>
        <fullName evidence="6">TetR family transcriptional regulator</fullName>
    </submittedName>
</protein>
<dbReference type="InterPro" id="IPR001647">
    <property type="entry name" value="HTH_TetR"/>
</dbReference>
<dbReference type="SUPFAM" id="SSF46689">
    <property type="entry name" value="Homeodomain-like"/>
    <property type="match status" value="1"/>
</dbReference>
<keyword evidence="1" id="KW-0805">Transcription regulation</keyword>
<dbReference type="AlphaFoldDB" id="A0A1Q9LRC8"/>
<evidence type="ECO:0000313" key="6">
    <source>
        <dbReference type="EMBL" id="OLR94568.1"/>
    </source>
</evidence>
<reference evidence="6 7" key="1">
    <citation type="submission" date="2016-10" db="EMBL/GenBank/DDBJ databases">
        <title>The Draft Genome Sequence of Actinokineospora bangkokensis 44EHWT reveals the biosynthetic pathway of antifungal compounds Thailandins with unusual extender unit butylmalonyl-CoA.</title>
        <authorList>
            <person name="Greule A."/>
            <person name="Intra B."/>
            <person name="Flemming S."/>
            <person name="Rommel M.G."/>
            <person name="Panbangred W."/>
            <person name="Bechthold A."/>
        </authorList>
    </citation>
    <scope>NUCLEOTIDE SEQUENCE [LARGE SCALE GENOMIC DNA]</scope>
    <source>
        <strain evidence="6 7">44EHW</strain>
    </source>
</reference>
<dbReference type="GO" id="GO:0003700">
    <property type="term" value="F:DNA-binding transcription factor activity"/>
    <property type="evidence" value="ECO:0007669"/>
    <property type="project" value="TreeGrafter"/>
</dbReference>
<comment type="caution">
    <text evidence="6">The sequence shown here is derived from an EMBL/GenBank/DDBJ whole genome shotgun (WGS) entry which is preliminary data.</text>
</comment>
<evidence type="ECO:0000256" key="1">
    <source>
        <dbReference type="ARBA" id="ARBA00023015"/>
    </source>
</evidence>
<organism evidence="6 7">
    <name type="scientific">Actinokineospora bangkokensis</name>
    <dbReference type="NCBI Taxonomy" id="1193682"/>
    <lineage>
        <taxon>Bacteria</taxon>
        <taxon>Bacillati</taxon>
        <taxon>Actinomycetota</taxon>
        <taxon>Actinomycetes</taxon>
        <taxon>Pseudonocardiales</taxon>
        <taxon>Pseudonocardiaceae</taxon>
        <taxon>Actinokineospora</taxon>
    </lineage>
</organism>
<dbReference type="InterPro" id="IPR004111">
    <property type="entry name" value="Repressor_TetR_C"/>
</dbReference>
<dbReference type="GO" id="GO:0000976">
    <property type="term" value="F:transcription cis-regulatory region binding"/>
    <property type="evidence" value="ECO:0007669"/>
    <property type="project" value="TreeGrafter"/>
</dbReference>
<evidence type="ECO:0000256" key="4">
    <source>
        <dbReference type="PROSITE-ProRule" id="PRU00335"/>
    </source>
</evidence>
<dbReference type="Proteomes" id="UP000186040">
    <property type="component" value="Unassembled WGS sequence"/>
</dbReference>
<dbReference type="Pfam" id="PF02909">
    <property type="entry name" value="TetR_C_1"/>
    <property type="match status" value="1"/>
</dbReference>
<dbReference type="EMBL" id="MKQR01000007">
    <property type="protein sequence ID" value="OLR94568.1"/>
    <property type="molecule type" value="Genomic_DNA"/>
</dbReference>
<dbReference type="PROSITE" id="PS50977">
    <property type="entry name" value="HTH_TETR_2"/>
    <property type="match status" value="1"/>
</dbReference>
<evidence type="ECO:0000256" key="3">
    <source>
        <dbReference type="ARBA" id="ARBA00023163"/>
    </source>
</evidence>
<dbReference type="Gene3D" id="1.10.357.10">
    <property type="entry name" value="Tetracycline Repressor, domain 2"/>
    <property type="match status" value="1"/>
</dbReference>
<feature type="DNA-binding region" description="H-T-H motif" evidence="4">
    <location>
        <begin position="32"/>
        <end position="51"/>
    </location>
</feature>
<dbReference type="InterPro" id="IPR036271">
    <property type="entry name" value="Tet_transcr_reg_TetR-rel_C_sf"/>
</dbReference>
<name>A0A1Q9LRC8_9PSEU</name>
<proteinExistence type="predicted"/>
<accession>A0A1Q9LRC8</accession>
<dbReference type="SUPFAM" id="SSF48498">
    <property type="entry name" value="Tetracyclin repressor-like, C-terminal domain"/>
    <property type="match status" value="1"/>
</dbReference>
<evidence type="ECO:0000256" key="2">
    <source>
        <dbReference type="ARBA" id="ARBA00023125"/>
    </source>
</evidence>
<evidence type="ECO:0000259" key="5">
    <source>
        <dbReference type="PROSITE" id="PS50977"/>
    </source>
</evidence>
<dbReference type="PANTHER" id="PTHR30055">
    <property type="entry name" value="HTH-TYPE TRANSCRIPTIONAL REGULATOR RUTR"/>
    <property type="match status" value="1"/>
</dbReference>
<dbReference type="InterPro" id="IPR050109">
    <property type="entry name" value="HTH-type_TetR-like_transc_reg"/>
</dbReference>
<evidence type="ECO:0000313" key="7">
    <source>
        <dbReference type="Proteomes" id="UP000186040"/>
    </source>
</evidence>
<dbReference type="InterPro" id="IPR009057">
    <property type="entry name" value="Homeodomain-like_sf"/>
</dbReference>
<dbReference type="STRING" id="1193682.BJP25_12585"/>
<gene>
    <name evidence="6" type="ORF">BJP25_12585</name>
</gene>
<feature type="domain" description="HTH tetR-type" evidence="5">
    <location>
        <begin position="9"/>
        <end position="69"/>
    </location>
</feature>
<dbReference type="Gene3D" id="1.10.10.60">
    <property type="entry name" value="Homeodomain-like"/>
    <property type="match status" value="1"/>
</dbReference>